<evidence type="ECO:0000313" key="2">
    <source>
        <dbReference type="EMBL" id="GMR37745.1"/>
    </source>
</evidence>
<sequence>MSEFAGRIRPAALRMDAPRVLKRPAGMSPPPWDTPSSSLGSVRGSILSPQNLLLEEEDRGNSKPKKRKLHSEKGKLCPWENCGKIVTKNDDVLFDHIVKEHIVSLKGVDQKEKEQNNNRKEKEDSDSDDESEADPYSCRWPNCGMSLKRGDEERKIEWLEVHLHSRHIANARRFRCGKCKFRGKTKKMADEHEKKCGKTEKKKKREPRASPLLFYHPADPRPPQPRKRTRPPVRPADCFQYVYVRPPKLHPLLADFDPEVDAHFKRTITFKIKHNWNVRREFNPTWKDAVGSKWRKMRLPGEAYRFVVIDIEKEEQEKEERDRLREEAEIPYDTLPRSLDELYPPPLGYPSHKQLSSMGRKRAEHLYRSSLDFHSTIVRPPSTEAATLPARPSASASADAYGSVPYSPASLGSAQFTEHPLMTKTH</sequence>
<proteinExistence type="predicted"/>
<dbReference type="AlphaFoldDB" id="A0AAN5CB93"/>
<feature type="compositionally biased region" description="Low complexity" evidence="1">
    <location>
        <begin position="385"/>
        <end position="400"/>
    </location>
</feature>
<organism evidence="2 3">
    <name type="scientific">Pristionchus mayeri</name>
    <dbReference type="NCBI Taxonomy" id="1317129"/>
    <lineage>
        <taxon>Eukaryota</taxon>
        <taxon>Metazoa</taxon>
        <taxon>Ecdysozoa</taxon>
        <taxon>Nematoda</taxon>
        <taxon>Chromadorea</taxon>
        <taxon>Rhabditida</taxon>
        <taxon>Rhabditina</taxon>
        <taxon>Diplogasteromorpha</taxon>
        <taxon>Diplogasteroidea</taxon>
        <taxon>Neodiplogasteridae</taxon>
        <taxon>Pristionchus</taxon>
    </lineage>
</organism>
<evidence type="ECO:0008006" key="4">
    <source>
        <dbReference type="Google" id="ProtNLM"/>
    </source>
</evidence>
<feature type="compositionally biased region" description="Basic and acidic residues" evidence="1">
    <location>
        <begin position="187"/>
        <end position="199"/>
    </location>
</feature>
<reference evidence="3" key="1">
    <citation type="submission" date="2022-10" db="EMBL/GenBank/DDBJ databases">
        <title>Genome assembly of Pristionchus species.</title>
        <authorList>
            <person name="Yoshida K."/>
            <person name="Sommer R.J."/>
        </authorList>
    </citation>
    <scope>NUCLEOTIDE SEQUENCE [LARGE SCALE GENOMIC DNA]</scope>
    <source>
        <strain evidence="3">RS5460</strain>
    </source>
</reference>
<evidence type="ECO:0000256" key="1">
    <source>
        <dbReference type="SAM" id="MobiDB-lite"/>
    </source>
</evidence>
<feature type="region of interest" description="Disordered" evidence="1">
    <location>
        <begin position="108"/>
        <end position="137"/>
    </location>
</feature>
<protein>
    <recommendedName>
        <fullName evidence="4">C2H2-type domain-containing protein</fullName>
    </recommendedName>
</protein>
<comment type="caution">
    <text evidence="2">The sequence shown here is derived from an EMBL/GenBank/DDBJ whole genome shotgun (WGS) entry which is preliminary data.</text>
</comment>
<feature type="region of interest" description="Disordered" evidence="1">
    <location>
        <begin position="15"/>
        <end position="72"/>
    </location>
</feature>
<dbReference type="EMBL" id="BTRK01000002">
    <property type="protein sequence ID" value="GMR37745.1"/>
    <property type="molecule type" value="Genomic_DNA"/>
</dbReference>
<evidence type="ECO:0000313" key="3">
    <source>
        <dbReference type="Proteomes" id="UP001328107"/>
    </source>
</evidence>
<name>A0AAN5CB93_9BILA</name>
<feature type="region of interest" description="Disordered" evidence="1">
    <location>
        <begin position="187"/>
        <end position="232"/>
    </location>
</feature>
<accession>A0AAN5CB93</accession>
<dbReference type="Proteomes" id="UP001328107">
    <property type="component" value="Unassembled WGS sequence"/>
</dbReference>
<feature type="region of interest" description="Disordered" evidence="1">
    <location>
        <begin position="382"/>
        <end position="426"/>
    </location>
</feature>
<gene>
    <name evidence="2" type="ORF">PMAYCL1PPCAC_07940</name>
</gene>
<feature type="compositionally biased region" description="Acidic residues" evidence="1">
    <location>
        <begin position="124"/>
        <end position="133"/>
    </location>
</feature>
<keyword evidence="3" id="KW-1185">Reference proteome</keyword>
<feature type="compositionally biased region" description="Basic and acidic residues" evidence="1">
    <location>
        <begin position="108"/>
        <end position="123"/>
    </location>
</feature>